<comment type="caution">
    <text evidence="1">The sequence shown here is derived from an EMBL/GenBank/DDBJ whole genome shotgun (WGS) entry which is preliminary data.</text>
</comment>
<evidence type="ECO:0000313" key="2">
    <source>
        <dbReference type="Proteomes" id="UP001610446"/>
    </source>
</evidence>
<keyword evidence="2" id="KW-1185">Reference proteome</keyword>
<proteinExistence type="predicted"/>
<reference evidence="1 2" key="1">
    <citation type="submission" date="2024-07" db="EMBL/GenBank/DDBJ databases">
        <title>Section-level genome sequencing and comparative genomics of Aspergillus sections Usti and Cavernicolus.</title>
        <authorList>
            <consortium name="Lawrence Berkeley National Laboratory"/>
            <person name="Nybo J.L."/>
            <person name="Vesth T.C."/>
            <person name="Theobald S."/>
            <person name="Frisvad J.C."/>
            <person name="Larsen T.O."/>
            <person name="Kjaerboelling I."/>
            <person name="Rothschild-Mancinelli K."/>
            <person name="Lyhne E.K."/>
            <person name="Kogle M.E."/>
            <person name="Barry K."/>
            <person name="Clum A."/>
            <person name="Na H."/>
            <person name="Ledsgaard L."/>
            <person name="Lin J."/>
            <person name="Lipzen A."/>
            <person name="Kuo A."/>
            <person name="Riley R."/>
            <person name="Mondo S."/>
            <person name="Labutti K."/>
            <person name="Haridas S."/>
            <person name="Pangalinan J."/>
            <person name="Salamov A.A."/>
            <person name="Simmons B.A."/>
            <person name="Magnuson J.K."/>
            <person name="Chen J."/>
            <person name="Drula E."/>
            <person name="Henrissat B."/>
            <person name="Wiebenga A."/>
            <person name="Lubbers R.J."/>
            <person name="Gomes A.C."/>
            <person name="Makela M.R."/>
            <person name="Stajich J."/>
            <person name="Grigoriev I.V."/>
            <person name="Mortensen U.H."/>
            <person name="De Vries R.P."/>
            <person name="Baker S.E."/>
            <person name="Andersen M.R."/>
        </authorList>
    </citation>
    <scope>NUCLEOTIDE SEQUENCE [LARGE SCALE GENOMIC DNA]</scope>
    <source>
        <strain evidence="1 2">CBS 123904</strain>
    </source>
</reference>
<dbReference type="Proteomes" id="UP001610446">
    <property type="component" value="Unassembled WGS sequence"/>
</dbReference>
<accession>A0ABR4KD86</accession>
<evidence type="ECO:0000313" key="1">
    <source>
        <dbReference type="EMBL" id="KAL2850251.1"/>
    </source>
</evidence>
<dbReference type="EMBL" id="JBFXLU010000038">
    <property type="protein sequence ID" value="KAL2850251.1"/>
    <property type="molecule type" value="Genomic_DNA"/>
</dbReference>
<gene>
    <name evidence="1" type="ORF">BJY01DRAFT_245563</name>
</gene>
<sequence>MSVAFAQQGTVDWTSLGRMQFSASIAVLSRLSSAGIESLTLAFGQAMCTRIPLGAHGEKVLMESLTKLKAFSSFGDLVWFGVGVRHVLRDIVQTSEGASLIALCAALSETYSSNVAALILYEMAKELKGSSELSPSLAQWEALIKTSACVFMETTFSRRVETFLNLAGFSGKSFGDDAAFCRYNPGHPQDISRSIIALGDIMRRAVEQVTIQGGPAISWLATYASLILGLRVEVTMDGAPFFTNYDERQATAQVCLVADNSTQSHKSLYQVGTMFTVRNGREFIQQVFNGFGDTTFGMDQDHFLGGTVPWDTVITDTFGLAGETLLNQLQTNGLNESVPSGNLNHRAPFRAYYEASILLFANRVSNGDDGYTVSDYVNAAADSLPELSRFELGGSLASLVNVKKQTRAFCAACDDLEYACGCRRCFPEDRFVSTGNWIGAKPMCLVDIANTIIFLTYVMERCQMNSPLKPKRCGVHGLYLMMGKRRRELAFLKKDENADKYWFDEMFRASTVALFSSYVTLFTGTQCLDGHYGLPRSTYTSAHSASGIYCYFSSLAGLSMDLNQASRVHVGSGTIECRSKYHAWIYDRNIEVTAGMDFYPAQEISRIEGLATINADLSSPSLSLEAVVEDAFKLVFYYRISSPAGRVLISPAYFVLHNLSRMAEVKKMARVFDPSKEQLEHAVNGRTYGLAHGEGTLPKSEKGIILRPLRSNVLAQCVAASWHPERTVYVIRDEELKRVIAWYAMTEENFNTDIGPPLCCIILG</sequence>
<protein>
    <submittedName>
        <fullName evidence="1">Uncharacterized protein</fullName>
    </submittedName>
</protein>
<name>A0ABR4KD86_9EURO</name>
<organism evidence="1 2">
    <name type="scientific">Aspergillus pseudoustus</name>
    <dbReference type="NCBI Taxonomy" id="1810923"/>
    <lineage>
        <taxon>Eukaryota</taxon>
        <taxon>Fungi</taxon>
        <taxon>Dikarya</taxon>
        <taxon>Ascomycota</taxon>
        <taxon>Pezizomycotina</taxon>
        <taxon>Eurotiomycetes</taxon>
        <taxon>Eurotiomycetidae</taxon>
        <taxon>Eurotiales</taxon>
        <taxon>Aspergillaceae</taxon>
        <taxon>Aspergillus</taxon>
        <taxon>Aspergillus subgen. Nidulantes</taxon>
    </lineage>
</organism>